<feature type="domain" description="Fibronectin type III-like" evidence="3">
    <location>
        <begin position="737"/>
        <end position="802"/>
    </location>
</feature>
<keyword evidence="2" id="KW-0378">Hydrolase</keyword>
<dbReference type="SUPFAM" id="SSF51445">
    <property type="entry name" value="(Trans)glycosidases"/>
    <property type="match status" value="1"/>
</dbReference>
<evidence type="ECO:0000313" key="5">
    <source>
        <dbReference type="Proteomes" id="UP001595847"/>
    </source>
</evidence>
<dbReference type="InterPro" id="IPR026891">
    <property type="entry name" value="Fn3-like"/>
</dbReference>
<accession>A0ABV8FIF9</accession>
<comment type="similarity">
    <text evidence="1">Belongs to the glycosyl hydrolase 3 family.</text>
</comment>
<dbReference type="PANTHER" id="PTHR42715">
    <property type="entry name" value="BETA-GLUCOSIDASE"/>
    <property type="match status" value="1"/>
</dbReference>
<dbReference type="PRINTS" id="PR00133">
    <property type="entry name" value="GLHYDRLASE3"/>
</dbReference>
<dbReference type="InterPro" id="IPR050288">
    <property type="entry name" value="Cellulose_deg_GH3"/>
</dbReference>
<dbReference type="SMART" id="SM01217">
    <property type="entry name" value="Fn3_like"/>
    <property type="match status" value="1"/>
</dbReference>
<dbReference type="InterPro" id="IPR001764">
    <property type="entry name" value="Glyco_hydro_3_N"/>
</dbReference>
<organism evidence="4 5">
    <name type="scientific">Nocardiopsis sediminis</name>
    <dbReference type="NCBI Taxonomy" id="1778267"/>
    <lineage>
        <taxon>Bacteria</taxon>
        <taxon>Bacillati</taxon>
        <taxon>Actinomycetota</taxon>
        <taxon>Actinomycetes</taxon>
        <taxon>Streptosporangiales</taxon>
        <taxon>Nocardiopsidaceae</taxon>
        <taxon>Nocardiopsis</taxon>
    </lineage>
</organism>
<comment type="caution">
    <text evidence="4">The sequence shown here is derived from an EMBL/GenBank/DDBJ whole genome shotgun (WGS) entry which is preliminary data.</text>
</comment>
<evidence type="ECO:0000259" key="3">
    <source>
        <dbReference type="SMART" id="SM01217"/>
    </source>
</evidence>
<evidence type="ECO:0000256" key="1">
    <source>
        <dbReference type="ARBA" id="ARBA00005336"/>
    </source>
</evidence>
<evidence type="ECO:0000313" key="4">
    <source>
        <dbReference type="EMBL" id="MFC3994395.1"/>
    </source>
</evidence>
<protein>
    <submittedName>
        <fullName evidence="4">Beta-glucosidase</fullName>
    </submittedName>
</protein>
<dbReference type="Pfam" id="PF01915">
    <property type="entry name" value="Glyco_hydro_3_C"/>
    <property type="match status" value="1"/>
</dbReference>
<dbReference type="Gene3D" id="2.60.120.260">
    <property type="entry name" value="Galactose-binding domain-like"/>
    <property type="match status" value="1"/>
</dbReference>
<dbReference type="Gene3D" id="3.20.20.300">
    <property type="entry name" value="Glycoside hydrolase, family 3, N-terminal domain"/>
    <property type="match status" value="1"/>
</dbReference>
<sequence>MSGSDPAGATADPERDERIEAAITRLDLDAKVRLLTGAAMFDLAPEPLIGLAQTRLSDGPTGVRGPDFAGGPVAALLPNATLIAQHWSRDTAYDAGVLLAEEAAAQGVHVLLGPTVNLHRTPLGGRLFEAFSEDPLLTGDLAVGYVRGVQHGGVAATPKHFLANESETDRTTVDSVVDERTLREVYLLPFEMVVAEAPPWAVMASYNRVNGTPATEHRRLVEGVLKGEWRFDGAVMSDWFATTSTAASATGGLDLVMPGPGGPWGARLVEAVRSGAVPEPVVDEHVRRLLRLAHRVGTFGPGRRQAVPAPEPGSPARRDALRRLAAGGMAVLVNRRGTLPLTVPSGAVALIGRHATETVAQGGGSAQVRPPHVVSVAEGLTAALGADLVRVVDGVEVRERPVAAAGLLHDPVDASPGIRVIARDAEGAVVESRHIDGTDLIAGYGDGWLADAATIELSAELALDQAAQVQIGVRGAGSWTVRAPGITETTTLASADGPGADILSPPAWAAETVAESGAQITATVTAGDWVRLLGLVARPAPRPPADAIAEAVEAARECDVAVVVVGLTQEQENEGGDKTTLALPGEQDVLVEAVAGAAERTVVVVNAATPVLMPWLERVDAVLWAGLPGQEAGAAVADALLGEVEPAGRLVTTFPARDGQGPAWSPVPVDGAVHYAEGPAVGYRGWDASGEEPLFWFGHGLGYAAWEYGAVEADTDGGVVRTVIVWLANTATHPGREVVQVYLRPPGGEPVRLIGWEAVTVAAQEETRVRVDCDPRTQRVWDPEGSRWTPLTGGEILIARGLGDIRARIPLEG</sequence>
<dbReference type="InterPro" id="IPR017853">
    <property type="entry name" value="GH"/>
</dbReference>
<dbReference type="Proteomes" id="UP001595847">
    <property type="component" value="Unassembled WGS sequence"/>
</dbReference>
<dbReference type="RefSeq" id="WP_378529271.1">
    <property type="nucleotide sequence ID" value="NZ_JBHSBH010000002.1"/>
</dbReference>
<keyword evidence="5" id="KW-1185">Reference proteome</keyword>
<dbReference type="Pfam" id="PF00933">
    <property type="entry name" value="Glyco_hydro_3"/>
    <property type="match status" value="1"/>
</dbReference>
<dbReference type="Pfam" id="PF14310">
    <property type="entry name" value="Fn3-like"/>
    <property type="match status" value="1"/>
</dbReference>
<dbReference type="Gene3D" id="3.40.50.1700">
    <property type="entry name" value="Glycoside hydrolase family 3 C-terminal domain"/>
    <property type="match status" value="1"/>
</dbReference>
<proteinExistence type="inferred from homology"/>
<dbReference type="InterPro" id="IPR013783">
    <property type="entry name" value="Ig-like_fold"/>
</dbReference>
<name>A0ABV8FIF9_9ACTN</name>
<dbReference type="InterPro" id="IPR036881">
    <property type="entry name" value="Glyco_hydro_3_C_sf"/>
</dbReference>
<dbReference type="InterPro" id="IPR002772">
    <property type="entry name" value="Glyco_hydro_3_C"/>
</dbReference>
<dbReference type="Gene3D" id="2.60.40.10">
    <property type="entry name" value="Immunoglobulins"/>
    <property type="match status" value="1"/>
</dbReference>
<dbReference type="PANTHER" id="PTHR42715:SF10">
    <property type="entry name" value="BETA-GLUCOSIDASE"/>
    <property type="match status" value="1"/>
</dbReference>
<dbReference type="InterPro" id="IPR036962">
    <property type="entry name" value="Glyco_hydro_3_N_sf"/>
</dbReference>
<evidence type="ECO:0000256" key="2">
    <source>
        <dbReference type="ARBA" id="ARBA00022801"/>
    </source>
</evidence>
<reference evidence="5" key="1">
    <citation type="journal article" date="2019" name="Int. J. Syst. Evol. Microbiol.">
        <title>The Global Catalogue of Microorganisms (GCM) 10K type strain sequencing project: providing services to taxonomists for standard genome sequencing and annotation.</title>
        <authorList>
            <consortium name="The Broad Institute Genomics Platform"/>
            <consortium name="The Broad Institute Genome Sequencing Center for Infectious Disease"/>
            <person name="Wu L."/>
            <person name="Ma J."/>
        </authorList>
    </citation>
    <scope>NUCLEOTIDE SEQUENCE [LARGE SCALE GENOMIC DNA]</scope>
    <source>
        <strain evidence="5">TBRC 1826</strain>
    </source>
</reference>
<gene>
    <name evidence="4" type="ORF">ACFOVU_00595</name>
</gene>
<dbReference type="SUPFAM" id="SSF52279">
    <property type="entry name" value="Beta-D-glucan exohydrolase, C-terminal domain"/>
    <property type="match status" value="1"/>
</dbReference>
<dbReference type="EMBL" id="JBHSBH010000002">
    <property type="protein sequence ID" value="MFC3994395.1"/>
    <property type="molecule type" value="Genomic_DNA"/>
</dbReference>